<keyword evidence="10" id="KW-0418">Kinase</keyword>
<evidence type="ECO:0000256" key="8">
    <source>
        <dbReference type="ARBA" id="ARBA00022723"/>
    </source>
</evidence>
<comment type="catalytic activity">
    <reaction evidence="14">
        <text>pyruvate + ATP + H2O = phosphoenolpyruvate + AMP + phosphate + 2 H(+)</text>
        <dbReference type="Rhea" id="RHEA:11364"/>
        <dbReference type="ChEBI" id="CHEBI:15361"/>
        <dbReference type="ChEBI" id="CHEBI:15377"/>
        <dbReference type="ChEBI" id="CHEBI:15378"/>
        <dbReference type="ChEBI" id="CHEBI:30616"/>
        <dbReference type="ChEBI" id="CHEBI:43474"/>
        <dbReference type="ChEBI" id="CHEBI:58702"/>
        <dbReference type="ChEBI" id="CHEBI:456215"/>
        <dbReference type="EC" id="2.7.9.2"/>
    </reaction>
</comment>
<evidence type="ECO:0000256" key="5">
    <source>
        <dbReference type="ARBA" id="ARBA00011996"/>
    </source>
</evidence>
<evidence type="ECO:0000256" key="2">
    <source>
        <dbReference type="ARBA" id="ARBA00002988"/>
    </source>
</evidence>
<evidence type="ECO:0000256" key="1">
    <source>
        <dbReference type="ARBA" id="ARBA00001946"/>
    </source>
</evidence>
<keyword evidence="12" id="KW-0460">Magnesium</keyword>
<keyword evidence="8" id="KW-0479">Metal-binding</keyword>
<dbReference type="GO" id="GO:0008986">
    <property type="term" value="F:pyruvate, water dikinase activity"/>
    <property type="evidence" value="ECO:0007669"/>
    <property type="project" value="UniProtKB-EC"/>
</dbReference>
<evidence type="ECO:0000256" key="3">
    <source>
        <dbReference type="ARBA" id="ARBA00004742"/>
    </source>
</evidence>
<dbReference type="EC" id="2.7.9.2" evidence="5"/>
<evidence type="ECO:0000256" key="4">
    <source>
        <dbReference type="ARBA" id="ARBA00007837"/>
    </source>
</evidence>
<comment type="similarity">
    <text evidence="4">Belongs to the PEP-utilizing enzyme family.</text>
</comment>
<dbReference type="InterPro" id="IPR006319">
    <property type="entry name" value="PEP_synth"/>
</dbReference>
<name>A0A4P6EB20_9MICO</name>
<accession>A0A4P6EB20</accession>
<dbReference type="PANTHER" id="PTHR43030">
    <property type="entry name" value="PHOSPHOENOLPYRUVATE SYNTHASE"/>
    <property type="match status" value="1"/>
</dbReference>
<dbReference type="GO" id="GO:0005524">
    <property type="term" value="F:ATP binding"/>
    <property type="evidence" value="ECO:0007669"/>
    <property type="project" value="UniProtKB-KW"/>
</dbReference>
<evidence type="ECO:0000256" key="13">
    <source>
        <dbReference type="ARBA" id="ARBA00033470"/>
    </source>
</evidence>
<keyword evidence="9" id="KW-0547">Nucleotide-binding</keyword>
<dbReference type="Pfam" id="PF01326">
    <property type="entry name" value="PPDK_N"/>
    <property type="match status" value="1"/>
</dbReference>
<keyword evidence="7" id="KW-0808">Transferase</keyword>
<dbReference type="GO" id="GO:0006094">
    <property type="term" value="P:gluconeogenesis"/>
    <property type="evidence" value="ECO:0007669"/>
    <property type="project" value="UniProtKB-UniPathway"/>
</dbReference>
<dbReference type="EMBL" id="CP035494">
    <property type="protein sequence ID" value="QAY59315.1"/>
    <property type="molecule type" value="Genomic_DNA"/>
</dbReference>
<sequence length="365" mass="39242">MITVDFSSPEALDVQLVGGKTLGLARMTQEGLSVAPGFAVTTDAHRAFLEGSGINERIGEILLSHDLSDQEQLIVVARLIEREFSAATVADDIADAIGLRYRELGDRLGIGDVSVAVRSSATAEDTAESSFAGEYETFLGIVGVDDVVEHVKRCWGSAFTPHALTYALDRELSPLEVSMAVVVQKTVKARSSGVMFTVSPSTGDRSRIVIEASWGVGLAVVGGEVSPDRFAIDKINFGVIEKKLGDKRIEYVDGHTSRAVDDERVARFCLTDDEAIAIARLGKVLEKLHKAPQDIEFAVDREVPGPDNIMLLQCRPETVWVAKQAESRTASIPLMDRITSNVFGVATGAIPTGKRSSLPEGHTHG</sequence>
<evidence type="ECO:0000256" key="9">
    <source>
        <dbReference type="ARBA" id="ARBA00022741"/>
    </source>
</evidence>
<dbReference type="AlphaFoldDB" id="A0A4P6EB20"/>
<dbReference type="GO" id="GO:0046872">
    <property type="term" value="F:metal ion binding"/>
    <property type="evidence" value="ECO:0007669"/>
    <property type="project" value="UniProtKB-KW"/>
</dbReference>
<dbReference type="Gene3D" id="3.30.470.20">
    <property type="entry name" value="ATP-grasp fold, B domain"/>
    <property type="match status" value="1"/>
</dbReference>
<evidence type="ECO:0000256" key="7">
    <source>
        <dbReference type="ARBA" id="ARBA00022679"/>
    </source>
</evidence>
<keyword evidence="17" id="KW-1185">Reference proteome</keyword>
<comment type="function">
    <text evidence="2">Catalyzes the phosphorylation of pyruvate to phosphoenolpyruvate.</text>
</comment>
<comment type="cofactor">
    <cofactor evidence="1">
        <name>Mg(2+)</name>
        <dbReference type="ChEBI" id="CHEBI:18420"/>
    </cofactor>
</comment>
<evidence type="ECO:0000256" key="11">
    <source>
        <dbReference type="ARBA" id="ARBA00022840"/>
    </source>
</evidence>
<dbReference type="InterPro" id="IPR002192">
    <property type="entry name" value="PPDK_AMP/ATP-bd"/>
</dbReference>
<protein>
    <recommendedName>
        <fullName evidence="6">Phosphoenolpyruvate synthase</fullName>
        <ecNumber evidence="5">2.7.9.2</ecNumber>
    </recommendedName>
    <alternativeName>
        <fullName evidence="13">Pyruvate, water dikinase</fullName>
    </alternativeName>
</protein>
<dbReference type="Gene3D" id="3.30.1490.20">
    <property type="entry name" value="ATP-grasp fold, A domain"/>
    <property type="match status" value="1"/>
</dbReference>
<evidence type="ECO:0000256" key="10">
    <source>
        <dbReference type="ARBA" id="ARBA00022777"/>
    </source>
</evidence>
<proteinExistence type="inferred from homology"/>
<comment type="pathway">
    <text evidence="3">Carbohydrate biosynthesis; gluconeogenesis.</text>
</comment>
<dbReference type="KEGG" id="mprt:ET475_04455"/>
<gene>
    <name evidence="16" type="ORF">ET475_04455</name>
</gene>
<dbReference type="Proteomes" id="UP000293995">
    <property type="component" value="Chromosome"/>
</dbReference>
<dbReference type="PANTHER" id="PTHR43030:SF1">
    <property type="entry name" value="PHOSPHOENOLPYRUVATE SYNTHASE"/>
    <property type="match status" value="1"/>
</dbReference>
<feature type="domain" description="Pyruvate phosphate dikinase AMP/ATP-binding" evidence="15">
    <location>
        <begin position="15"/>
        <end position="328"/>
    </location>
</feature>
<evidence type="ECO:0000256" key="12">
    <source>
        <dbReference type="ARBA" id="ARBA00022842"/>
    </source>
</evidence>
<evidence type="ECO:0000256" key="6">
    <source>
        <dbReference type="ARBA" id="ARBA00021623"/>
    </source>
</evidence>
<organism evidence="16 17">
    <name type="scientific">Microbacterium protaetiae</name>
    <dbReference type="NCBI Taxonomy" id="2509458"/>
    <lineage>
        <taxon>Bacteria</taxon>
        <taxon>Bacillati</taxon>
        <taxon>Actinomycetota</taxon>
        <taxon>Actinomycetes</taxon>
        <taxon>Micrococcales</taxon>
        <taxon>Microbacteriaceae</taxon>
        <taxon>Microbacterium</taxon>
    </lineage>
</organism>
<dbReference type="InterPro" id="IPR013815">
    <property type="entry name" value="ATP_grasp_subdomain_1"/>
</dbReference>
<dbReference type="UniPathway" id="UPA00138"/>
<evidence type="ECO:0000313" key="16">
    <source>
        <dbReference type="EMBL" id="QAY59315.1"/>
    </source>
</evidence>
<reference evidence="16 17" key="1">
    <citation type="submission" date="2019-01" db="EMBL/GenBank/DDBJ databases">
        <title>Genome sequencing of strain DFW100M-13.</title>
        <authorList>
            <person name="Heo J."/>
            <person name="Kim S.-J."/>
            <person name="Kim J.-S."/>
            <person name="Hong S.-B."/>
            <person name="Kwon S.-W."/>
        </authorList>
    </citation>
    <scope>NUCLEOTIDE SEQUENCE [LARGE SCALE GENOMIC DNA]</scope>
    <source>
        <strain evidence="16 17">DFW100M-13</strain>
    </source>
</reference>
<evidence type="ECO:0000256" key="14">
    <source>
        <dbReference type="ARBA" id="ARBA00047700"/>
    </source>
</evidence>
<keyword evidence="11" id="KW-0067">ATP-binding</keyword>
<evidence type="ECO:0000313" key="17">
    <source>
        <dbReference type="Proteomes" id="UP000293995"/>
    </source>
</evidence>
<dbReference type="OrthoDB" id="9765468at2"/>
<evidence type="ECO:0000259" key="15">
    <source>
        <dbReference type="Pfam" id="PF01326"/>
    </source>
</evidence>
<dbReference type="SUPFAM" id="SSF56059">
    <property type="entry name" value="Glutathione synthetase ATP-binding domain-like"/>
    <property type="match status" value="1"/>
</dbReference>
<dbReference type="RefSeq" id="WP_129386406.1">
    <property type="nucleotide sequence ID" value="NZ_CP035494.1"/>
</dbReference>